<dbReference type="InterPro" id="IPR003959">
    <property type="entry name" value="ATPase_AAA_core"/>
</dbReference>
<keyword evidence="1" id="KW-0472">Membrane</keyword>
<dbReference type="Pfam" id="PF00004">
    <property type="entry name" value="AAA"/>
    <property type="match status" value="1"/>
</dbReference>
<dbReference type="EMBL" id="MN739582">
    <property type="protein sequence ID" value="QHT14419.1"/>
    <property type="molecule type" value="Genomic_DNA"/>
</dbReference>
<dbReference type="GO" id="GO:0016887">
    <property type="term" value="F:ATP hydrolysis activity"/>
    <property type="evidence" value="ECO:0007669"/>
    <property type="project" value="InterPro"/>
</dbReference>
<organism evidence="3">
    <name type="scientific">viral metagenome</name>
    <dbReference type="NCBI Taxonomy" id="1070528"/>
    <lineage>
        <taxon>unclassified sequences</taxon>
        <taxon>metagenomes</taxon>
        <taxon>organismal metagenomes</taxon>
    </lineage>
</organism>
<dbReference type="GO" id="GO:0005524">
    <property type="term" value="F:ATP binding"/>
    <property type="evidence" value="ECO:0007669"/>
    <property type="project" value="InterPro"/>
</dbReference>
<name>A0A6C0DEN1_9ZZZZ</name>
<dbReference type="InterPro" id="IPR027417">
    <property type="entry name" value="P-loop_NTPase"/>
</dbReference>
<sequence>MYTYIAIFLGYISTYIPWSIIFLFIKSYGIKIYTITDRAECTSIRNRIGDNFTHITNNGRGFGYSIGKWYIIHIAAPDDNDNYLRMIATDSTYAYLTKHKEEEPKFVFNETPVVKDDKEIIVYERTGTYSHGWYKKRSITIPPLIISKEQDHIISDIRKIYASKGWVVAMIYGPPGSGKSVTSILLANTFKKGAYCNTFKPWEPGDTLSVIYSEGSFTSQSPLIIAFDEFDEAIQAIDNGILLHKNIPIQTRNKAGWNQLLDEIQIGMYPHLILMLTTNKTPDYINSLDTSYIRKKRVDSIYHLSEVYC</sequence>
<evidence type="ECO:0000313" key="3">
    <source>
        <dbReference type="EMBL" id="QHT14419.1"/>
    </source>
</evidence>
<dbReference type="Gene3D" id="3.40.50.300">
    <property type="entry name" value="P-loop containing nucleotide triphosphate hydrolases"/>
    <property type="match status" value="1"/>
</dbReference>
<reference evidence="3" key="1">
    <citation type="journal article" date="2020" name="Nature">
        <title>Giant virus diversity and host interactions through global metagenomics.</title>
        <authorList>
            <person name="Schulz F."/>
            <person name="Roux S."/>
            <person name="Paez-Espino D."/>
            <person name="Jungbluth S."/>
            <person name="Walsh D.A."/>
            <person name="Denef V.J."/>
            <person name="McMahon K.D."/>
            <person name="Konstantinidis K.T."/>
            <person name="Eloe-Fadrosh E.A."/>
            <person name="Kyrpides N.C."/>
            <person name="Woyke T."/>
        </authorList>
    </citation>
    <scope>NUCLEOTIDE SEQUENCE</scope>
    <source>
        <strain evidence="3">GVMAG-M-3300023174-137</strain>
    </source>
</reference>
<dbReference type="AlphaFoldDB" id="A0A6C0DEN1"/>
<keyword evidence="1" id="KW-0812">Transmembrane</keyword>
<keyword evidence="1" id="KW-1133">Transmembrane helix</keyword>
<protein>
    <recommendedName>
        <fullName evidence="2">ATPase AAA-type core domain-containing protein</fullName>
    </recommendedName>
</protein>
<accession>A0A6C0DEN1</accession>
<feature type="transmembrane region" description="Helical" evidence="1">
    <location>
        <begin position="6"/>
        <end position="25"/>
    </location>
</feature>
<dbReference type="SUPFAM" id="SSF52540">
    <property type="entry name" value="P-loop containing nucleoside triphosphate hydrolases"/>
    <property type="match status" value="1"/>
</dbReference>
<feature type="domain" description="ATPase AAA-type core" evidence="2">
    <location>
        <begin position="170"/>
        <end position="304"/>
    </location>
</feature>
<evidence type="ECO:0000256" key="1">
    <source>
        <dbReference type="SAM" id="Phobius"/>
    </source>
</evidence>
<proteinExistence type="predicted"/>
<evidence type="ECO:0000259" key="2">
    <source>
        <dbReference type="Pfam" id="PF00004"/>
    </source>
</evidence>